<gene>
    <name evidence="3" type="ORF">H9906_03195</name>
</gene>
<feature type="chain" id="PRO_5039458210" description="Carboxypeptidase regulatory-like domain-containing protein" evidence="2">
    <location>
        <begin position="25"/>
        <end position="254"/>
    </location>
</feature>
<reference evidence="3" key="2">
    <citation type="submission" date="2021-04" db="EMBL/GenBank/DDBJ databases">
        <authorList>
            <person name="Gilroy R."/>
        </authorList>
    </citation>
    <scope>NUCLEOTIDE SEQUENCE</scope>
    <source>
        <strain evidence="3">9264</strain>
    </source>
</reference>
<dbReference type="Proteomes" id="UP000823889">
    <property type="component" value="Unassembled WGS sequence"/>
</dbReference>
<feature type="compositionally biased region" description="Low complexity" evidence="1">
    <location>
        <begin position="185"/>
        <end position="204"/>
    </location>
</feature>
<evidence type="ECO:0000313" key="4">
    <source>
        <dbReference type="Proteomes" id="UP000823889"/>
    </source>
</evidence>
<sequence>NFRHSLVVTCIALSGALTSAATFAQTPMPPPQYAGNVIYVTGGIGSDEAAAFKRVRNNYALSLNFSEIDPTTQHAAYVSDVQVVIRNEDDYNVLNTRSDGPYFYVQIPVGTYQLHATHAGQTQSRTITISEQPTALDLKWQKVVRTPPAEASQNRHHDAPTGGVQPSSKSSPYRPLSEFHREPDAPAAAQSASHASAQHSTSAAVDSGPHTRRLDTSRFNNAPWATTRPVPPVAVPTNPPQPVVPVRTYSTDSL</sequence>
<proteinExistence type="predicted"/>
<feature type="region of interest" description="Disordered" evidence="1">
    <location>
        <begin position="147"/>
        <end position="254"/>
    </location>
</feature>
<dbReference type="Gene3D" id="2.60.40.1120">
    <property type="entry name" value="Carboxypeptidase-like, regulatory domain"/>
    <property type="match status" value="1"/>
</dbReference>
<feature type="signal peptide" evidence="2">
    <location>
        <begin position="1"/>
        <end position="24"/>
    </location>
</feature>
<reference evidence="3" key="1">
    <citation type="journal article" date="2021" name="PeerJ">
        <title>Extensive microbial diversity within the chicken gut microbiome revealed by metagenomics and culture.</title>
        <authorList>
            <person name="Gilroy R."/>
            <person name="Ravi A."/>
            <person name="Getino M."/>
            <person name="Pursley I."/>
            <person name="Horton D.L."/>
            <person name="Alikhan N.F."/>
            <person name="Baker D."/>
            <person name="Gharbi K."/>
            <person name="Hall N."/>
            <person name="Watson M."/>
            <person name="Adriaenssens E.M."/>
            <person name="Foster-Nyarko E."/>
            <person name="Jarju S."/>
            <person name="Secka A."/>
            <person name="Antonio M."/>
            <person name="Oren A."/>
            <person name="Chaudhuri R.R."/>
            <person name="La Ragione R."/>
            <person name="Hildebrand F."/>
            <person name="Pallen M.J."/>
        </authorList>
    </citation>
    <scope>NUCLEOTIDE SEQUENCE</scope>
    <source>
        <strain evidence="3">9264</strain>
    </source>
</reference>
<dbReference type="EMBL" id="DWUQ01000061">
    <property type="protein sequence ID" value="HJD44016.1"/>
    <property type="molecule type" value="Genomic_DNA"/>
</dbReference>
<accession>A0A9D2RKH0</accession>
<name>A0A9D2RKH0_9BURK</name>
<feature type="non-terminal residue" evidence="3">
    <location>
        <position position="1"/>
    </location>
</feature>
<evidence type="ECO:0000313" key="3">
    <source>
        <dbReference type="EMBL" id="HJD44016.1"/>
    </source>
</evidence>
<protein>
    <recommendedName>
        <fullName evidence="5">Carboxypeptidase regulatory-like domain-containing protein</fullName>
    </recommendedName>
</protein>
<keyword evidence="2" id="KW-0732">Signal</keyword>
<dbReference type="AlphaFoldDB" id="A0A9D2RKH0"/>
<organism evidence="3 4">
    <name type="scientific">Candidatus Paenalcaligenes intestinipullorum</name>
    <dbReference type="NCBI Taxonomy" id="2838718"/>
    <lineage>
        <taxon>Bacteria</taxon>
        <taxon>Pseudomonadati</taxon>
        <taxon>Pseudomonadota</taxon>
        <taxon>Betaproteobacteria</taxon>
        <taxon>Burkholderiales</taxon>
        <taxon>Alcaligenaceae</taxon>
        <taxon>Paenalcaligenes</taxon>
    </lineage>
</organism>
<feature type="compositionally biased region" description="Pro residues" evidence="1">
    <location>
        <begin position="229"/>
        <end position="243"/>
    </location>
</feature>
<evidence type="ECO:0008006" key="5">
    <source>
        <dbReference type="Google" id="ProtNLM"/>
    </source>
</evidence>
<evidence type="ECO:0000256" key="1">
    <source>
        <dbReference type="SAM" id="MobiDB-lite"/>
    </source>
</evidence>
<evidence type="ECO:0000256" key="2">
    <source>
        <dbReference type="SAM" id="SignalP"/>
    </source>
</evidence>
<comment type="caution">
    <text evidence="3">The sequence shown here is derived from an EMBL/GenBank/DDBJ whole genome shotgun (WGS) entry which is preliminary data.</text>
</comment>
<dbReference type="InterPro" id="IPR008969">
    <property type="entry name" value="CarboxyPept-like_regulatory"/>
</dbReference>
<dbReference type="SUPFAM" id="SSF49464">
    <property type="entry name" value="Carboxypeptidase regulatory domain-like"/>
    <property type="match status" value="1"/>
</dbReference>